<keyword evidence="6" id="KW-1185">Reference proteome</keyword>
<dbReference type="Gene3D" id="3.40.390.10">
    <property type="entry name" value="Collagenase (Catalytic Domain)"/>
    <property type="match status" value="1"/>
</dbReference>
<dbReference type="KEGG" id="scn:Solca_3798"/>
<feature type="repeat" description="TPR" evidence="3">
    <location>
        <begin position="888"/>
        <end position="921"/>
    </location>
</feature>
<name>H8KKY0_SOLCM</name>
<evidence type="ECO:0000256" key="1">
    <source>
        <dbReference type="ARBA" id="ARBA00022737"/>
    </source>
</evidence>
<evidence type="ECO:0000256" key="3">
    <source>
        <dbReference type="PROSITE-ProRule" id="PRU00339"/>
    </source>
</evidence>
<dbReference type="InterPro" id="IPR050498">
    <property type="entry name" value="Ycf3"/>
</dbReference>
<dbReference type="RefSeq" id="WP_014682020.1">
    <property type="nucleotide sequence ID" value="NC_017770.1"/>
</dbReference>
<dbReference type="SUPFAM" id="SSF48452">
    <property type="entry name" value="TPR-like"/>
    <property type="match status" value="3"/>
</dbReference>
<dbReference type="AlphaFoldDB" id="H8KKY0"/>
<keyword evidence="4" id="KW-0732">Signal</keyword>
<dbReference type="InterPro" id="IPR011990">
    <property type="entry name" value="TPR-like_helical_dom_sf"/>
</dbReference>
<evidence type="ECO:0000313" key="6">
    <source>
        <dbReference type="Proteomes" id="UP000007590"/>
    </source>
</evidence>
<dbReference type="PANTHER" id="PTHR44858:SF1">
    <property type="entry name" value="UDP-N-ACETYLGLUCOSAMINE--PEPTIDE N-ACETYLGLUCOSAMINYLTRANSFERASE SPINDLY-RELATED"/>
    <property type="match status" value="1"/>
</dbReference>
<organism evidence="5 6">
    <name type="scientific">Solitalea canadensis (strain ATCC 29591 / DSM 3403 / JCM 21819 / LMG 8368 / NBRC 15130 / NCIMB 12057 / USAM 9D)</name>
    <name type="common">Flexibacter canadensis</name>
    <dbReference type="NCBI Taxonomy" id="929556"/>
    <lineage>
        <taxon>Bacteria</taxon>
        <taxon>Pseudomonadati</taxon>
        <taxon>Bacteroidota</taxon>
        <taxon>Sphingobacteriia</taxon>
        <taxon>Sphingobacteriales</taxon>
        <taxon>Sphingobacteriaceae</taxon>
        <taxon>Solitalea</taxon>
    </lineage>
</organism>
<dbReference type="GO" id="GO:0008237">
    <property type="term" value="F:metallopeptidase activity"/>
    <property type="evidence" value="ECO:0007669"/>
    <property type="project" value="InterPro"/>
</dbReference>
<dbReference type="InterPro" id="IPR024079">
    <property type="entry name" value="MetalloPept_cat_dom_sf"/>
</dbReference>
<dbReference type="eggNOG" id="COG0457">
    <property type="taxonomic scope" value="Bacteria"/>
</dbReference>
<dbReference type="InterPro" id="IPR019734">
    <property type="entry name" value="TPR_rpt"/>
</dbReference>
<dbReference type="EMBL" id="CP003349">
    <property type="protein sequence ID" value="AFD08797.1"/>
    <property type="molecule type" value="Genomic_DNA"/>
</dbReference>
<evidence type="ECO:0008006" key="7">
    <source>
        <dbReference type="Google" id="ProtNLM"/>
    </source>
</evidence>
<dbReference type="Pfam" id="PF14559">
    <property type="entry name" value="TPR_19"/>
    <property type="match status" value="1"/>
</dbReference>
<dbReference type="SUPFAM" id="SSF55486">
    <property type="entry name" value="Metalloproteases ('zincins'), catalytic domain"/>
    <property type="match status" value="1"/>
</dbReference>
<gene>
    <name evidence="5" type="ordered locus">Solca_3798</name>
</gene>
<proteinExistence type="predicted"/>
<dbReference type="Gene3D" id="1.25.40.10">
    <property type="entry name" value="Tetratricopeptide repeat domain"/>
    <property type="match status" value="3"/>
</dbReference>
<sequence length="960" mass="109012">MNSKKVYVAALFSLFCLKVAAINPDSTAAAKQALDKERSSLLANKEIKSEPKIERMLQLGLWNEAIPLLTADKNPGVDMRLLNAEYFLLINDFKKADSLVTSVLSRRKDHQKALLLKAQLDVWAWKLNDAAQTCERIAADKDKTLYEKAMLQLGRVRLLQKKYDEALKIAKDIQTQYPKNAEAWLLESDVHFWNQKPELAEAPLKKSLELDPFNADARFNYGYAIWRRIDATQLNKMTAQWQLATDINPLHFQTHWHWGNGHTTQTYNNYAETNDNEVRKELATAENLIRSHKLTEAIDYTRVVQRKYPSSVLPAMMRGSIYYMAFDINRITRLDSAQAIFLQILAKKKNYGPAHNGLSAVIKSKRIPYLASYDSIETALKSQKVADEKSFNNVFPEINYYSGETVKNWVINQMYTSAAYFPLLAKQELSFSIPPLHTDLATAMRSNYFRMATTFDNRQWMDIRGVGSGAAGIEYVERGAYQERNVLLHEFVHLFHLKALTDAEIRAIRSLYLKAMAENRTLDYYSANNEHEYYAQAYPAYFEAEKVHPLDFKSMNTTADLKLKDPALYQFIDKMVAKEKTTLGGNASAMKSNWAQVYLNIFNEGKSEIKNVAYLDTALAYDKDYQPALLTYATYKAIAGDFSTAQSFVDRAEAVNANYAPLYIAKARLLEARALKQGNNASSLAAEGDLYKKALSLETDPMIKADMIGDIESFYTRNGLIADAVSVAEEYSKSASTVSTYLRDAKDEQIAYAALLRAQLGYNDALEVLKKQVEQKPQNYELKGQYADALAANKKYDDAIAVLQSSQKILNAAGTPRPDYTLRIAEYYYQSGDADSAAFLIEPLLKNNRAISGYQTRFIRLVANLNRTSTAEQLFQALPQSTDNFSKADYYYTKAKVRESKGEMIEAADDYKQAVTLNPYHFAAIFDLMKYYRAMGYSKETNALYEKMMNLKIKPGPAFR</sequence>
<keyword evidence="2 3" id="KW-0802">TPR repeat</keyword>
<dbReference type="STRING" id="929556.Solca_3798"/>
<evidence type="ECO:0000256" key="4">
    <source>
        <dbReference type="SAM" id="SignalP"/>
    </source>
</evidence>
<reference evidence="5" key="1">
    <citation type="submission" date="2012-02" db="EMBL/GenBank/DDBJ databases">
        <title>The complete genome of Solitalea canadensis DSM 3403.</title>
        <authorList>
            <consortium name="US DOE Joint Genome Institute (JGI-PGF)"/>
            <person name="Lucas S."/>
            <person name="Copeland A."/>
            <person name="Lapidus A."/>
            <person name="Glavina del Rio T."/>
            <person name="Dalin E."/>
            <person name="Tice H."/>
            <person name="Bruce D."/>
            <person name="Goodwin L."/>
            <person name="Pitluck S."/>
            <person name="Peters L."/>
            <person name="Ovchinnikova G."/>
            <person name="Lu M."/>
            <person name="Kyrpides N."/>
            <person name="Mavromatis K."/>
            <person name="Ivanova N."/>
            <person name="Brettin T."/>
            <person name="Detter J.C."/>
            <person name="Han C."/>
            <person name="Larimer F."/>
            <person name="Land M."/>
            <person name="Hauser L."/>
            <person name="Markowitz V."/>
            <person name="Cheng J.-F."/>
            <person name="Hugenholtz P."/>
            <person name="Woyke T."/>
            <person name="Wu D."/>
            <person name="Spring S."/>
            <person name="Schroeder M."/>
            <person name="Kopitz M."/>
            <person name="Brambilla E."/>
            <person name="Klenk H.-P."/>
            <person name="Eisen J.A."/>
        </authorList>
    </citation>
    <scope>NUCLEOTIDE SEQUENCE</scope>
    <source>
        <strain evidence="5">DSM 3403</strain>
    </source>
</reference>
<protein>
    <recommendedName>
        <fullName evidence="7">Tetratricopeptide repeat protein</fullName>
    </recommendedName>
</protein>
<evidence type="ECO:0000256" key="2">
    <source>
        <dbReference type="ARBA" id="ARBA00022803"/>
    </source>
</evidence>
<dbReference type="HOGENOM" id="CLU_308323_0_0_10"/>
<dbReference type="PROSITE" id="PS50005">
    <property type="entry name" value="TPR"/>
    <property type="match status" value="1"/>
</dbReference>
<dbReference type="SMART" id="SM00028">
    <property type="entry name" value="TPR"/>
    <property type="match status" value="3"/>
</dbReference>
<feature type="chain" id="PRO_5003612900" description="Tetratricopeptide repeat protein" evidence="4">
    <location>
        <begin position="21"/>
        <end position="960"/>
    </location>
</feature>
<accession>H8KKY0</accession>
<evidence type="ECO:0000313" key="5">
    <source>
        <dbReference type="EMBL" id="AFD08797.1"/>
    </source>
</evidence>
<feature type="signal peptide" evidence="4">
    <location>
        <begin position="1"/>
        <end position="20"/>
    </location>
</feature>
<dbReference type="Proteomes" id="UP000007590">
    <property type="component" value="Chromosome"/>
</dbReference>
<keyword evidence="1" id="KW-0677">Repeat</keyword>
<dbReference type="OrthoDB" id="8866339at2"/>
<dbReference type="PANTHER" id="PTHR44858">
    <property type="entry name" value="TETRATRICOPEPTIDE REPEAT PROTEIN 6"/>
    <property type="match status" value="1"/>
</dbReference>